<dbReference type="InterPro" id="IPR002181">
    <property type="entry name" value="Fibrinogen_a/b/g_C_dom"/>
</dbReference>
<dbReference type="Gene3D" id="3.90.215.10">
    <property type="entry name" value="Gamma Fibrinogen, chain A, domain 1"/>
    <property type="match status" value="1"/>
</dbReference>
<dbReference type="GO" id="GO:0007596">
    <property type="term" value="P:blood coagulation"/>
    <property type="evidence" value="ECO:0007669"/>
    <property type="project" value="InterPro"/>
</dbReference>
<dbReference type="Pfam" id="PF00147">
    <property type="entry name" value="Fibrinogen_C"/>
    <property type="match status" value="1"/>
</dbReference>
<dbReference type="PANTHER" id="PTHR47221">
    <property type="entry name" value="FIBRINOGEN ALPHA CHAIN"/>
    <property type="match status" value="1"/>
</dbReference>
<feature type="domain" description="Fibrinogen C-terminal" evidence="9">
    <location>
        <begin position="204"/>
        <end position="425"/>
    </location>
</feature>
<dbReference type="InterPro" id="IPR036056">
    <property type="entry name" value="Fibrinogen-like_C"/>
</dbReference>
<evidence type="ECO:0000313" key="11">
    <source>
        <dbReference type="Proteomes" id="UP000028990"/>
    </source>
</evidence>
<evidence type="ECO:0000259" key="9">
    <source>
        <dbReference type="PROSITE" id="PS51406"/>
    </source>
</evidence>
<comment type="subcellular location">
    <subcellularLocation>
        <location evidence="1">Secreted</location>
    </subcellularLocation>
</comment>
<keyword evidence="6" id="KW-1015">Disulfide bond</keyword>
<dbReference type="PROSITE" id="PS00514">
    <property type="entry name" value="FIBRINOGEN_C_1"/>
    <property type="match status" value="1"/>
</dbReference>
<name>A0A091CP01_FUKDA</name>
<evidence type="ECO:0000256" key="6">
    <source>
        <dbReference type="ARBA" id="ARBA00023157"/>
    </source>
</evidence>
<evidence type="ECO:0000313" key="10">
    <source>
        <dbReference type="EMBL" id="KFO19752.1"/>
    </source>
</evidence>
<keyword evidence="11" id="KW-1185">Reference proteome</keyword>
<dbReference type="PANTHER" id="PTHR47221:SF6">
    <property type="entry name" value="FIBRINOGEN ALPHA CHAIN"/>
    <property type="match status" value="1"/>
</dbReference>
<evidence type="ECO:0000256" key="8">
    <source>
        <dbReference type="SAM" id="SignalP"/>
    </source>
</evidence>
<evidence type="ECO:0000256" key="7">
    <source>
        <dbReference type="ARBA" id="ARBA00023180"/>
    </source>
</evidence>
<dbReference type="GO" id="GO:0005576">
    <property type="term" value="C:extracellular region"/>
    <property type="evidence" value="ECO:0007669"/>
    <property type="project" value="UniProtKB-SubCell"/>
</dbReference>
<sequence length="426" mass="48337">MLLGSLFLLVATTTAVKGDGKQRDSTQKNQQPVVQMWKLTGNWIGHLENELKNNIRTMQKVLNQLLPLENQILETLISIEKQEKHMQDQSNTLKNLYGHNSYLDPIMLIADAQQQVQMAGLHKLEELLQQLLSHYNSTLTSIQDTLQATRSPSLRHQNQRLILETLQELIHVVDQGPGKQPVNLGQEAGDEGMGFAGALLNLQGTAPLRFQDCEDIRRSGLSEDGIYTILVPNVTEPKRVFCVMDPEGNTWTVIQCRENGTVDFQRNWEEYKQGFGDPDGEHWLGNEVLHQLTSSKSYSLRVEMEDWEGHTFYASFGHFRLGSEEQFYRIFLDQLSGAVMYENNLILGNNNFSTFDADHDVCTCNCAQAMTGGWWFDSCGASNLNGIYYPAGQHLHKIDGIHWHHSFEDPTYSLSASHMMIRPLLS</sequence>
<keyword evidence="3" id="KW-0037">Angiogenesis</keyword>
<feature type="chain" id="PRO_5001872342" evidence="8">
    <location>
        <begin position="19"/>
        <end position="426"/>
    </location>
</feature>
<dbReference type="Pfam" id="PF25443">
    <property type="entry name" value="ANG-1"/>
    <property type="match status" value="1"/>
</dbReference>
<dbReference type="InterPro" id="IPR037579">
    <property type="entry name" value="FIB_ANG-like"/>
</dbReference>
<dbReference type="InterPro" id="IPR014716">
    <property type="entry name" value="Fibrinogen_a/b/g_C_1"/>
</dbReference>
<evidence type="ECO:0000256" key="2">
    <source>
        <dbReference type="ARBA" id="ARBA00022525"/>
    </source>
</evidence>
<dbReference type="FunFam" id="3.90.215.10:FF:000001">
    <property type="entry name" value="Tenascin isoform 1"/>
    <property type="match status" value="1"/>
</dbReference>
<dbReference type="CDD" id="cd00087">
    <property type="entry name" value="FReD"/>
    <property type="match status" value="1"/>
</dbReference>
<keyword evidence="5" id="KW-0175">Coiled coil</keyword>
<dbReference type="InterPro" id="IPR057439">
    <property type="entry name" value="ANG-1/2/4"/>
</dbReference>
<dbReference type="PROSITE" id="PS51406">
    <property type="entry name" value="FIBRINOGEN_C_2"/>
    <property type="match status" value="1"/>
</dbReference>
<evidence type="ECO:0000256" key="5">
    <source>
        <dbReference type="ARBA" id="ARBA00023054"/>
    </source>
</evidence>
<feature type="signal peptide" evidence="8">
    <location>
        <begin position="1"/>
        <end position="18"/>
    </location>
</feature>
<dbReference type="GO" id="GO:0001525">
    <property type="term" value="P:angiogenesis"/>
    <property type="evidence" value="ECO:0007669"/>
    <property type="project" value="UniProtKB-KW"/>
</dbReference>
<dbReference type="AlphaFoldDB" id="A0A091CP01"/>
<keyword evidence="7" id="KW-0325">Glycoprotein</keyword>
<protein>
    <submittedName>
        <fullName evidence="10">Angiopoietin-4</fullName>
    </submittedName>
</protein>
<accession>A0A091CP01</accession>
<reference evidence="10 11" key="1">
    <citation type="submission" date="2013-11" db="EMBL/GenBank/DDBJ databases">
        <title>The Damaraland mole rat (Fukomys damarensis) genome and evolution of African mole rats.</title>
        <authorList>
            <person name="Gladyshev V.N."/>
            <person name="Fang X."/>
        </authorList>
    </citation>
    <scope>NUCLEOTIDE SEQUENCE [LARGE SCALE GENOMIC DNA]</scope>
    <source>
        <tissue evidence="10">Liver</tissue>
    </source>
</reference>
<evidence type="ECO:0000256" key="3">
    <source>
        <dbReference type="ARBA" id="ARBA00022657"/>
    </source>
</evidence>
<dbReference type="EMBL" id="KN124929">
    <property type="protein sequence ID" value="KFO19752.1"/>
    <property type="molecule type" value="Genomic_DNA"/>
</dbReference>
<dbReference type="Proteomes" id="UP000028990">
    <property type="component" value="Unassembled WGS sequence"/>
</dbReference>
<dbReference type="InterPro" id="IPR020837">
    <property type="entry name" value="Fibrinogen_CS"/>
</dbReference>
<dbReference type="SMART" id="SM00186">
    <property type="entry name" value="FBG"/>
    <property type="match status" value="1"/>
</dbReference>
<dbReference type="SUPFAM" id="SSF56496">
    <property type="entry name" value="Fibrinogen C-terminal domain-like"/>
    <property type="match status" value="1"/>
</dbReference>
<gene>
    <name evidence="10" type="ORF">H920_18865</name>
</gene>
<keyword evidence="2" id="KW-0964">Secreted</keyword>
<proteinExistence type="predicted"/>
<dbReference type="Gene3D" id="4.10.530.10">
    <property type="entry name" value="Gamma-fibrinogen Carboxyl Terminal Fragment, domain 2"/>
    <property type="match status" value="1"/>
</dbReference>
<evidence type="ECO:0000256" key="1">
    <source>
        <dbReference type="ARBA" id="ARBA00004613"/>
    </source>
</evidence>
<organism evidence="10 11">
    <name type="scientific">Fukomys damarensis</name>
    <name type="common">Damaraland mole rat</name>
    <name type="synonym">Cryptomys damarensis</name>
    <dbReference type="NCBI Taxonomy" id="885580"/>
    <lineage>
        <taxon>Eukaryota</taxon>
        <taxon>Metazoa</taxon>
        <taxon>Chordata</taxon>
        <taxon>Craniata</taxon>
        <taxon>Vertebrata</taxon>
        <taxon>Euteleostomi</taxon>
        <taxon>Mammalia</taxon>
        <taxon>Eutheria</taxon>
        <taxon>Euarchontoglires</taxon>
        <taxon>Glires</taxon>
        <taxon>Rodentia</taxon>
        <taxon>Hystricomorpha</taxon>
        <taxon>Bathyergidae</taxon>
        <taxon>Fukomys</taxon>
    </lineage>
</organism>
<keyword evidence="4 8" id="KW-0732">Signal</keyword>
<evidence type="ECO:0000256" key="4">
    <source>
        <dbReference type="ARBA" id="ARBA00022729"/>
    </source>
</evidence>